<evidence type="ECO:0000256" key="1">
    <source>
        <dbReference type="SAM" id="MobiDB-lite"/>
    </source>
</evidence>
<organism evidence="2 3">
    <name type="scientific">Manihot esculenta</name>
    <name type="common">Cassava</name>
    <name type="synonym">Jatropha manihot</name>
    <dbReference type="NCBI Taxonomy" id="3983"/>
    <lineage>
        <taxon>Eukaryota</taxon>
        <taxon>Viridiplantae</taxon>
        <taxon>Streptophyta</taxon>
        <taxon>Embryophyta</taxon>
        <taxon>Tracheophyta</taxon>
        <taxon>Spermatophyta</taxon>
        <taxon>Magnoliopsida</taxon>
        <taxon>eudicotyledons</taxon>
        <taxon>Gunneridae</taxon>
        <taxon>Pentapetalae</taxon>
        <taxon>rosids</taxon>
        <taxon>fabids</taxon>
        <taxon>Malpighiales</taxon>
        <taxon>Euphorbiaceae</taxon>
        <taxon>Crotonoideae</taxon>
        <taxon>Manihoteae</taxon>
        <taxon>Manihot</taxon>
    </lineage>
</organism>
<dbReference type="AlphaFoldDB" id="A0A2C9WEN9"/>
<feature type="compositionally biased region" description="Basic and acidic residues" evidence="1">
    <location>
        <begin position="1"/>
        <end position="11"/>
    </location>
</feature>
<feature type="region of interest" description="Disordered" evidence="1">
    <location>
        <begin position="1"/>
        <end position="20"/>
    </location>
</feature>
<reference evidence="3" key="1">
    <citation type="journal article" date="2016" name="Nat. Biotechnol.">
        <title>Sequencing wild and cultivated cassava and related species reveals extensive interspecific hybridization and genetic diversity.</title>
        <authorList>
            <person name="Bredeson J.V."/>
            <person name="Lyons J.B."/>
            <person name="Prochnik S.E."/>
            <person name="Wu G.A."/>
            <person name="Ha C.M."/>
            <person name="Edsinger-Gonzales E."/>
            <person name="Grimwood J."/>
            <person name="Schmutz J."/>
            <person name="Rabbi I.Y."/>
            <person name="Egesi C."/>
            <person name="Nauluvula P."/>
            <person name="Lebot V."/>
            <person name="Ndunguru J."/>
            <person name="Mkamilo G."/>
            <person name="Bart R.S."/>
            <person name="Setter T.L."/>
            <person name="Gleadow R.M."/>
            <person name="Kulakow P."/>
            <person name="Ferguson M.E."/>
            <person name="Rounsley S."/>
            <person name="Rokhsar D.S."/>
        </authorList>
    </citation>
    <scope>NUCLEOTIDE SEQUENCE [LARGE SCALE GENOMIC DNA]</scope>
    <source>
        <strain evidence="3">cv. AM560-2</strain>
    </source>
</reference>
<dbReference type="STRING" id="3983.A0A2C9WEN9"/>
<proteinExistence type="predicted"/>
<dbReference type="Proteomes" id="UP000091857">
    <property type="component" value="Chromosome 2"/>
</dbReference>
<name>A0A2C9WEN9_MANES</name>
<evidence type="ECO:0000313" key="2">
    <source>
        <dbReference type="EMBL" id="OAY57756.1"/>
    </source>
</evidence>
<gene>
    <name evidence="2" type="ORF">MANES_02G121400v8</name>
</gene>
<evidence type="ECO:0008006" key="4">
    <source>
        <dbReference type="Google" id="ProtNLM"/>
    </source>
</evidence>
<dbReference type="Gramene" id="Manes.02G121400.2.v8.1">
    <property type="protein sequence ID" value="Manes.02G121400.2.v8.1.CDS.1"/>
    <property type="gene ID" value="Manes.02G121400.v8.1"/>
</dbReference>
<comment type="caution">
    <text evidence="2">The sequence shown here is derived from an EMBL/GenBank/DDBJ whole genome shotgun (WGS) entry which is preliminary data.</text>
</comment>
<dbReference type="OMA" id="YGFMRCK"/>
<keyword evidence="3" id="KW-1185">Reference proteome</keyword>
<protein>
    <recommendedName>
        <fullName evidence="4">Josephin-like protein</fullName>
    </recommendedName>
</protein>
<dbReference type="PANTHER" id="PTHR34355:SF7">
    <property type="entry name" value="JOSEPHIN PROTEIN-LIKE PROTEIN"/>
    <property type="match status" value="1"/>
</dbReference>
<dbReference type="EMBL" id="CM004388">
    <property type="protein sequence ID" value="OAY57756.1"/>
    <property type="molecule type" value="Genomic_DNA"/>
</dbReference>
<evidence type="ECO:0000313" key="3">
    <source>
        <dbReference type="Proteomes" id="UP000091857"/>
    </source>
</evidence>
<accession>A0A2C9WEN9</accession>
<sequence>MSTKKNQDCHRPSISKKAISHKQNSFSKRVAGNIGLSGCCGFRLLKKSEFSPLYFLKRLESKVAKALHWRRPSSVGRPRPFVAPIDTHRTEAISECIEFINSSSSSSFQMSNSIAENPS</sequence>
<dbReference type="OrthoDB" id="847636at2759"/>
<dbReference type="PANTHER" id="PTHR34355">
    <property type="entry name" value="JOSEPHIN-LIKE PROTEIN"/>
    <property type="match status" value="1"/>
</dbReference>